<evidence type="ECO:0000313" key="5">
    <source>
        <dbReference type="Proteomes" id="UP001500339"/>
    </source>
</evidence>
<dbReference type="PANTHER" id="PTHR43293">
    <property type="entry name" value="ACETATE COA-TRANSFERASE YDIF"/>
    <property type="match status" value="1"/>
</dbReference>
<dbReference type="InterPro" id="IPR014388">
    <property type="entry name" value="3-oxoacid_CoA-transferase"/>
</dbReference>
<proteinExistence type="inferred from homology"/>
<dbReference type="Pfam" id="PF01144">
    <property type="entry name" value="CoA_trans"/>
    <property type="match status" value="1"/>
</dbReference>
<dbReference type="GO" id="GO:0016740">
    <property type="term" value="F:transferase activity"/>
    <property type="evidence" value="ECO:0007669"/>
    <property type="project" value="UniProtKB-KW"/>
</dbReference>
<dbReference type="InterPro" id="IPR004165">
    <property type="entry name" value="CoA_trans_fam_I"/>
</dbReference>
<dbReference type="PANTHER" id="PTHR43293:SF1">
    <property type="entry name" value="ACETATE COA-TRANSFERASE YDIF"/>
    <property type="match status" value="1"/>
</dbReference>
<comment type="similarity">
    <text evidence="1 3">Belongs to the 3-oxoacid CoA-transferase family.</text>
</comment>
<dbReference type="SUPFAM" id="SSF100950">
    <property type="entry name" value="NagB/RpiA/CoA transferase-like"/>
    <property type="match status" value="2"/>
</dbReference>
<reference evidence="4 5" key="1">
    <citation type="journal article" date="2019" name="Int. J. Syst. Evol. Microbiol.">
        <title>The Global Catalogue of Microorganisms (GCM) 10K type strain sequencing project: providing services to taxonomists for standard genome sequencing and annotation.</title>
        <authorList>
            <consortium name="The Broad Institute Genomics Platform"/>
            <consortium name="The Broad Institute Genome Sequencing Center for Infectious Disease"/>
            <person name="Wu L."/>
            <person name="Ma J."/>
        </authorList>
    </citation>
    <scope>NUCLEOTIDE SEQUENCE [LARGE SCALE GENOMIC DNA]</scope>
    <source>
        <strain evidence="4 5">JCM 1405</strain>
    </source>
</reference>
<dbReference type="Gene3D" id="3.40.1080.10">
    <property type="entry name" value="Glutaconate Coenzyme A-transferase"/>
    <property type="match status" value="2"/>
</dbReference>
<dbReference type="PIRSF" id="PIRSF000858">
    <property type="entry name" value="SCOT-t"/>
    <property type="match status" value="1"/>
</dbReference>
<comment type="caution">
    <text evidence="4">The sequence shown here is derived from an EMBL/GenBank/DDBJ whole genome shotgun (WGS) entry which is preliminary data.</text>
</comment>
<protein>
    <submittedName>
        <fullName evidence="4">Acyl CoA:acetate/3-ketoacid CoA transferase</fullName>
    </submittedName>
</protein>
<dbReference type="EMBL" id="BAAACF010000001">
    <property type="protein sequence ID" value="GAA0724617.1"/>
    <property type="molecule type" value="Genomic_DNA"/>
</dbReference>
<dbReference type="RefSeq" id="WP_343769098.1">
    <property type="nucleotide sequence ID" value="NZ_BAAACF010000001.1"/>
</dbReference>
<evidence type="ECO:0000256" key="1">
    <source>
        <dbReference type="ARBA" id="ARBA00007154"/>
    </source>
</evidence>
<evidence type="ECO:0000256" key="3">
    <source>
        <dbReference type="PIRNR" id="PIRNR000858"/>
    </source>
</evidence>
<keyword evidence="5" id="KW-1185">Reference proteome</keyword>
<evidence type="ECO:0000313" key="4">
    <source>
        <dbReference type="EMBL" id="GAA0724617.1"/>
    </source>
</evidence>
<name>A0ABN1J019_9CLOT</name>
<dbReference type="InterPro" id="IPR037171">
    <property type="entry name" value="NagB/RpiA_transferase-like"/>
</dbReference>
<dbReference type="Proteomes" id="UP001500339">
    <property type="component" value="Unassembled WGS sequence"/>
</dbReference>
<organism evidence="4 5">
    <name type="scientific">Clostridium malenominatum</name>
    <dbReference type="NCBI Taxonomy" id="1539"/>
    <lineage>
        <taxon>Bacteria</taxon>
        <taxon>Bacillati</taxon>
        <taxon>Bacillota</taxon>
        <taxon>Clostridia</taxon>
        <taxon>Eubacteriales</taxon>
        <taxon>Clostridiaceae</taxon>
        <taxon>Clostridium</taxon>
    </lineage>
</organism>
<evidence type="ECO:0000256" key="2">
    <source>
        <dbReference type="ARBA" id="ARBA00022679"/>
    </source>
</evidence>
<keyword evidence="2 3" id="KW-0808">Transferase</keyword>
<accession>A0ABN1J019</accession>
<gene>
    <name evidence="4" type="ORF">GCM10008905_18830</name>
</gene>
<dbReference type="SMART" id="SM00882">
    <property type="entry name" value="CoA_trans"/>
    <property type="match status" value="2"/>
</dbReference>
<sequence>MCKIISSKKAIDLIKNNQTLAIGGFVGFTIPEELLVTLKEKFLEDKKPNNLSIFYCAGIGDGKERGLNHLAHEGLIGKLYCGHIGLAPKLGALVSKNLFPAYTVPQGVTVHLLRAIAGKKPGVLTHVGLKTFADPRIEGCCANELAKKESIIEIISIDNKDYLLYKSFPIDVCFIKATTADTHGSLTFENEAVFADQLTMAEATKNSGGIVIAQVDRVTEYGTLDPHRVRVHSHLVDYVVIGKPENSPQSFLFKDFVPEWTGQIKRPLDSFEKTDLNERKICGRRSILEIKKNMLVNLGIGVPEAVASVASEEGISDKFTLTIESGVMGGVPASGLGIGATYNPEAIHEQGSIFDLYDGGGIDVACLGAAEIDEKGNVNVSKFCGRVVGPGGFVNISQNTKKVIFCGSFTAKGLEIKVEDDKLKIMKEGTNKKFKTKVEQITFSGEYANDSGQEVLYVTERAVFKLTKAGLMLIEIAPGIDLEKDILSNMEFKPLISESLKEMDVRIFKDELMNIIL</sequence>